<dbReference type="STRING" id="1321606.SAMD00020551_2832"/>
<dbReference type="InterPro" id="IPR052922">
    <property type="entry name" value="Cytidylate_Kinase-2"/>
</dbReference>
<dbReference type="Gene3D" id="3.40.50.300">
    <property type="entry name" value="P-loop containing nucleotide triphosphate hydrolases"/>
    <property type="match status" value="1"/>
</dbReference>
<dbReference type="RefSeq" id="WP_041966412.1">
    <property type="nucleotide sequence ID" value="NZ_BASE01000066.1"/>
</dbReference>
<organism evidence="1 2">
    <name type="scientific">Mesobacillus selenatarsenatis (strain DSM 18680 / JCM 14380 / FERM P-15431 / SF-1)</name>
    <dbReference type="NCBI Taxonomy" id="1321606"/>
    <lineage>
        <taxon>Bacteria</taxon>
        <taxon>Bacillati</taxon>
        <taxon>Bacillota</taxon>
        <taxon>Bacilli</taxon>
        <taxon>Bacillales</taxon>
        <taxon>Bacillaceae</taxon>
        <taxon>Mesobacillus</taxon>
    </lineage>
</organism>
<dbReference type="SUPFAM" id="SSF52540">
    <property type="entry name" value="P-loop containing nucleoside triphosphate hydrolases"/>
    <property type="match status" value="1"/>
</dbReference>
<gene>
    <name evidence="1" type="ORF">SAMD00020551_2832</name>
</gene>
<dbReference type="Proteomes" id="UP000031014">
    <property type="component" value="Unassembled WGS sequence"/>
</dbReference>
<evidence type="ECO:0000313" key="1">
    <source>
        <dbReference type="EMBL" id="GAM14679.1"/>
    </source>
</evidence>
<dbReference type="EMBL" id="BASE01000066">
    <property type="protein sequence ID" value="GAM14679.1"/>
    <property type="molecule type" value="Genomic_DNA"/>
</dbReference>
<accession>A0A0A8X5X0</accession>
<comment type="caution">
    <text evidence="1">The sequence shown here is derived from an EMBL/GenBank/DDBJ whole genome shotgun (WGS) entry which is preliminary data.</text>
</comment>
<protein>
    <submittedName>
        <fullName evidence="1">DNA topology modulation protein</fullName>
    </submittedName>
</protein>
<reference evidence="1 2" key="1">
    <citation type="submission" date="2013-06" db="EMBL/GenBank/DDBJ databases">
        <title>Whole genome shotgun sequence of Bacillus selenatarsenatis SF-1.</title>
        <authorList>
            <person name="Kuroda M."/>
            <person name="Sei K."/>
            <person name="Yamashita M."/>
            <person name="Ike M."/>
        </authorList>
    </citation>
    <scope>NUCLEOTIDE SEQUENCE [LARGE SCALE GENOMIC DNA]</scope>
    <source>
        <strain evidence="1 2">SF-1</strain>
    </source>
</reference>
<dbReference type="PANTHER" id="PTHR37816">
    <property type="entry name" value="YALI0E33011P"/>
    <property type="match status" value="1"/>
</dbReference>
<proteinExistence type="predicted"/>
<evidence type="ECO:0000313" key="2">
    <source>
        <dbReference type="Proteomes" id="UP000031014"/>
    </source>
</evidence>
<sequence>MTRIHIIGGPGSGKSYIAGKLSKMLGLPKHELDNFFWDHESEYFGSQTPPVKRAEKLNKVIGQEKWIIEGVYHSWLEESFRQSDYIFILKTNVYVRDWRIVKRFVLRKVRLVSSPRKENVKTLTDLLKWNHQYDGNNLVEAIKLMKPYKDKVIILTKNDDVFKLFKKRKKSVGK</sequence>
<name>A0A0A8X5X0_MESS1</name>
<dbReference type="InterPro" id="IPR027417">
    <property type="entry name" value="P-loop_NTPase"/>
</dbReference>
<dbReference type="AlphaFoldDB" id="A0A0A8X5X0"/>
<keyword evidence="2" id="KW-1185">Reference proteome</keyword>
<dbReference type="PANTHER" id="PTHR37816:SF2">
    <property type="entry name" value="DNA TOPOLOGY MODULATION PROTEIN FLAR-RELATED PROTEIN"/>
    <property type="match status" value="1"/>
</dbReference>
<dbReference type="OrthoDB" id="1201990at2"/>